<name>E8X7D0_GRATM</name>
<dbReference type="Gene3D" id="2.60.40.1180">
    <property type="entry name" value="Golgi alpha-mannosidase II"/>
    <property type="match status" value="1"/>
</dbReference>
<dbReference type="InterPro" id="IPR048650">
    <property type="entry name" value="ISOA1-3-like_C"/>
</dbReference>
<feature type="domain" description="Glycosyl hydrolase family 13 catalytic" evidence="5">
    <location>
        <begin position="186"/>
        <end position="593"/>
    </location>
</feature>
<dbReference type="NCBIfam" id="TIGR02100">
    <property type="entry name" value="glgX_debranch"/>
    <property type="match status" value="1"/>
</dbReference>
<evidence type="ECO:0000256" key="3">
    <source>
        <dbReference type="ARBA" id="ARBA00022946"/>
    </source>
</evidence>
<dbReference type="Proteomes" id="UP000000343">
    <property type="component" value="Plasmid pACIX903"/>
</dbReference>
<dbReference type="RefSeq" id="WP_013573083.1">
    <property type="nucleotide sequence ID" value="NC_015058.1"/>
</dbReference>
<dbReference type="EMBL" id="CP002483">
    <property type="protein sequence ID" value="ADW71364.1"/>
    <property type="molecule type" value="Genomic_DNA"/>
</dbReference>
<dbReference type="Pfam" id="PF02922">
    <property type="entry name" value="CBM_48"/>
    <property type="match status" value="1"/>
</dbReference>
<dbReference type="InterPro" id="IPR013783">
    <property type="entry name" value="Ig-like_fold"/>
</dbReference>
<dbReference type="SMART" id="SM00642">
    <property type="entry name" value="Aamy"/>
    <property type="match status" value="1"/>
</dbReference>
<dbReference type="AlphaFoldDB" id="E8X7D0"/>
<proteinExistence type="inferred from homology"/>
<dbReference type="GO" id="GO:0019156">
    <property type="term" value="F:isoamylase activity"/>
    <property type="evidence" value="ECO:0007669"/>
    <property type="project" value="UniProtKB-ARBA"/>
</dbReference>
<dbReference type="PANTHER" id="PTHR43002">
    <property type="entry name" value="GLYCOGEN DEBRANCHING ENZYME"/>
    <property type="match status" value="1"/>
</dbReference>
<dbReference type="OrthoDB" id="9761875at2"/>
<dbReference type="GO" id="GO:0005980">
    <property type="term" value="P:glycogen catabolic process"/>
    <property type="evidence" value="ECO:0007669"/>
    <property type="project" value="InterPro"/>
</dbReference>
<keyword evidence="7" id="KW-1185">Reference proteome</keyword>
<sequence length="720" mass="79528">MANNKIILSSHTADFNSKSVSALGGTPSQGEASLRGVPVPLGVSLSLDGANFSIFSSSATGMTLLLFDHVDDSASRRSIRLDATINRTGHYWHIFVPSVHAGQVYGFRADGPSDPRNGQRFDSSKVLIDPYGRALAVGKNYSRADACRPGDNTATSMKSVVADMAAFDWEGDIPLGHSFRTTIIYEMHIAGFTGHPNSGVSETNRGTYAGVVEKIPHLQTLGVTAVEILPVFQFDPQSAPPELTDYWGYNPVSFFAPHLGYSSSGDPLRCLDEFRDMVKQLHRAGIEVILDVVYNHTAEAGDGGPTFCFRGLGNSTYYILNQEQTGYFNVTGSGNTLKTNQAVVKRMILDSLTFWVSEMHVDGFRFDLASVLTRDEWGQPMSDPPILWDIDSEPALAGTKLIAEAWDEGGLYQVGSFGHDRWNEWNGQFRDDIRSFLKGDRDTAWKLRERISGSYDLYRSGDRPAGQSINFITCHDGFTLNDLVSYDYKHNEANKELNKDGTNGNLSWNCGVEGASNSIEVNRLRKQQIRNGLVLTLLSAGTPMLLMGDEIQRTQGGNNNAYCQDNIISWLDWNWDQEQSELLRFTRLLVRLRLDCDNGTLHDGGKVGGFVNAHKMEWHGIRLDKPDWSGQSHSLAFAWRNAALGEFRYVAINSFWNTLEFDLPPVAAGKSSGWLRVMDTSLGSPFDIADPGQYVSVSGSTYIVNPRSAILLRSDYTVGG</sequence>
<evidence type="ECO:0000256" key="1">
    <source>
        <dbReference type="ARBA" id="ARBA00008061"/>
    </source>
</evidence>
<evidence type="ECO:0000259" key="5">
    <source>
        <dbReference type="SMART" id="SM00642"/>
    </source>
</evidence>
<evidence type="ECO:0000313" key="6">
    <source>
        <dbReference type="EMBL" id="ADW71364.1"/>
    </source>
</evidence>
<geneLocation type="plasmid" evidence="6 7">
    <name>pACIX903</name>
</geneLocation>
<dbReference type="InterPro" id="IPR044505">
    <property type="entry name" value="GlgX_Isoamylase_N_E_set"/>
</dbReference>
<dbReference type="GO" id="GO:0004135">
    <property type="term" value="F:amylo-alpha-1,6-glucosidase activity"/>
    <property type="evidence" value="ECO:0007669"/>
    <property type="project" value="InterPro"/>
</dbReference>
<dbReference type="SUPFAM" id="SSF81296">
    <property type="entry name" value="E set domains"/>
    <property type="match status" value="1"/>
</dbReference>
<dbReference type="Gene3D" id="2.60.40.10">
    <property type="entry name" value="Immunoglobulins"/>
    <property type="match status" value="1"/>
</dbReference>
<dbReference type="HOGENOM" id="CLU_011725_1_1_0"/>
<keyword evidence="2" id="KW-0378">Hydrolase</keyword>
<evidence type="ECO:0000256" key="2">
    <source>
        <dbReference type="ARBA" id="ARBA00022801"/>
    </source>
</evidence>
<dbReference type="CDD" id="cd11326">
    <property type="entry name" value="AmyAc_Glg_debranch"/>
    <property type="match status" value="1"/>
</dbReference>
<dbReference type="InterPro" id="IPR004193">
    <property type="entry name" value="Glyco_hydro_13_N"/>
</dbReference>
<dbReference type="InterPro" id="IPR013780">
    <property type="entry name" value="Glyco_hydro_b"/>
</dbReference>
<dbReference type="CDD" id="cd02856">
    <property type="entry name" value="E_set_GDE_Isoamylase_N"/>
    <property type="match status" value="1"/>
</dbReference>
<dbReference type="InterPro" id="IPR006047">
    <property type="entry name" value="GH13_cat_dom"/>
</dbReference>
<dbReference type="InterPro" id="IPR011837">
    <property type="entry name" value="Glycogen_debranch_GlgX"/>
</dbReference>
<keyword evidence="6" id="KW-0614">Plasmid</keyword>
<protein>
    <submittedName>
        <fullName evidence="6">Glycogen debranching enzyme GlgX</fullName>
    </submittedName>
</protein>
<dbReference type="InterPro" id="IPR014756">
    <property type="entry name" value="Ig_E-set"/>
</dbReference>
<dbReference type="InterPro" id="IPR017853">
    <property type="entry name" value="GH"/>
</dbReference>
<evidence type="ECO:0000313" key="7">
    <source>
        <dbReference type="Proteomes" id="UP000000343"/>
    </source>
</evidence>
<organism evidence="7">
    <name type="scientific">Granulicella tundricola (strain ATCC BAA-1859 / DSM 23138 / MP5ACTX9)</name>
    <dbReference type="NCBI Taxonomy" id="1198114"/>
    <lineage>
        <taxon>Bacteria</taxon>
        <taxon>Pseudomonadati</taxon>
        <taxon>Acidobacteriota</taxon>
        <taxon>Terriglobia</taxon>
        <taxon>Terriglobales</taxon>
        <taxon>Acidobacteriaceae</taxon>
        <taxon>Granulicella</taxon>
    </lineage>
</organism>
<dbReference type="Pfam" id="PF21156">
    <property type="entry name" value="ISOA1-3_C"/>
    <property type="match status" value="1"/>
</dbReference>
<gene>
    <name evidence="6" type="ordered locus">AciX9_4414</name>
</gene>
<dbReference type="SUPFAM" id="SSF51011">
    <property type="entry name" value="Glycosyl hydrolase domain"/>
    <property type="match status" value="1"/>
</dbReference>
<dbReference type="Pfam" id="PF00128">
    <property type="entry name" value="Alpha-amylase"/>
    <property type="match status" value="1"/>
</dbReference>
<dbReference type="SUPFAM" id="SSF51445">
    <property type="entry name" value="(Trans)glycosidases"/>
    <property type="match status" value="1"/>
</dbReference>
<keyword evidence="3" id="KW-0809">Transit peptide</keyword>
<dbReference type="Gene3D" id="3.20.20.80">
    <property type="entry name" value="Glycosidases"/>
    <property type="match status" value="1"/>
</dbReference>
<comment type="similarity">
    <text evidence="1">Belongs to the glycosyl hydrolase 13 family.</text>
</comment>
<evidence type="ECO:0000256" key="4">
    <source>
        <dbReference type="ARBA" id="ARBA00023295"/>
    </source>
</evidence>
<keyword evidence="4" id="KW-0326">Glycosidase</keyword>
<accession>E8X7D0</accession>
<dbReference type="KEGG" id="acm:AciX9_4414"/>
<reference evidence="7" key="1">
    <citation type="submission" date="2011-01" db="EMBL/GenBank/DDBJ databases">
        <title>Complete sequence of plasmid3 of Acidobacterium sp. MP5ACTX9.</title>
        <authorList>
            <consortium name="US DOE Joint Genome Institute"/>
            <person name="Lucas S."/>
            <person name="Copeland A."/>
            <person name="Lapidus A."/>
            <person name="Cheng J.-F."/>
            <person name="Goodwin L."/>
            <person name="Pitluck S."/>
            <person name="Teshima H."/>
            <person name="Detter J.C."/>
            <person name="Han C."/>
            <person name="Tapia R."/>
            <person name="Land M."/>
            <person name="Hauser L."/>
            <person name="Kyrpides N."/>
            <person name="Ivanova N."/>
            <person name="Ovchinnikova G."/>
            <person name="Pagani I."/>
            <person name="Rawat S.R."/>
            <person name="Mannisto M."/>
            <person name="Haggblom M.M."/>
            <person name="Woyke T."/>
        </authorList>
    </citation>
    <scope>NUCLEOTIDE SEQUENCE [LARGE SCALE GENOMIC DNA]</scope>
    <source>
        <strain evidence="7">MP5ACTX9</strain>
        <plasmid evidence="7">Plasmid pACIX903</plasmid>
    </source>
</reference>